<dbReference type="GO" id="GO:0005886">
    <property type="term" value="C:plasma membrane"/>
    <property type="evidence" value="ECO:0007669"/>
    <property type="project" value="UniProtKB-SubCell"/>
</dbReference>
<dbReference type="GO" id="GO:0016024">
    <property type="term" value="P:CDP-diacylglycerol biosynthetic process"/>
    <property type="evidence" value="ECO:0007669"/>
    <property type="project" value="UniProtKB-UniPathway"/>
</dbReference>
<evidence type="ECO:0000256" key="17">
    <source>
        <dbReference type="ARBA" id="ARBA00023264"/>
    </source>
</evidence>
<evidence type="ECO:0000313" key="21">
    <source>
        <dbReference type="Proteomes" id="UP000017184"/>
    </source>
</evidence>
<comment type="similarity">
    <text evidence="5 18">Belongs to the CDS family.</text>
</comment>
<keyword evidence="10 18" id="KW-0808">Transferase</keyword>
<dbReference type="RefSeq" id="WP_022770990.1">
    <property type="nucleotide sequence ID" value="NC_022576.1"/>
</dbReference>
<gene>
    <name evidence="20" type="primary">cdsA</name>
    <name evidence="20" type="ORF">Cenrod_0032</name>
</gene>
<dbReference type="Pfam" id="PF01148">
    <property type="entry name" value="CTP_transf_1"/>
    <property type="match status" value="1"/>
</dbReference>
<dbReference type="PANTHER" id="PTHR46382">
    <property type="entry name" value="PHOSPHATIDATE CYTIDYLYLTRANSFERASE"/>
    <property type="match status" value="1"/>
</dbReference>
<keyword evidence="16" id="KW-0594">Phospholipid biosynthesis</keyword>
<keyword evidence="13 19" id="KW-1133">Transmembrane helix</keyword>
<dbReference type="STRING" id="946483.Cenrod_0032"/>
<evidence type="ECO:0000256" key="12">
    <source>
        <dbReference type="ARBA" id="ARBA00022695"/>
    </source>
</evidence>
<evidence type="ECO:0000256" key="5">
    <source>
        <dbReference type="ARBA" id="ARBA00010185"/>
    </source>
</evidence>
<dbReference type="KEGG" id="cbx:Cenrod_0032"/>
<feature type="transmembrane region" description="Helical" evidence="19">
    <location>
        <begin position="54"/>
        <end position="74"/>
    </location>
</feature>
<evidence type="ECO:0000256" key="7">
    <source>
        <dbReference type="ARBA" id="ARBA00019373"/>
    </source>
</evidence>
<evidence type="ECO:0000256" key="9">
    <source>
        <dbReference type="ARBA" id="ARBA00022516"/>
    </source>
</evidence>
<keyword evidence="9" id="KW-0444">Lipid biosynthesis</keyword>
<dbReference type="EC" id="2.7.7.41" evidence="6 18"/>
<evidence type="ECO:0000256" key="4">
    <source>
        <dbReference type="ARBA" id="ARBA00005189"/>
    </source>
</evidence>
<dbReference type="HOGENOM" id="CLU_037294_1_2_4"/>
<feature type="transmembrane region" description="Helical" evidence="19">
    <location>
        <begin position="112"/>
        <end position="132"/>
    </location>
</feature>
<keyword evidence="15 19" id="KW-0472">Membrane</keyword>
<keyword evidence="11 18" id="KW-0812">Transmembrane</keyword>
<dbReference type="PANTHER" id="PTHR46382:SF1">
    <property type="entry name" value="PHOSPHATIDATE CYTIDYLYLTRANSFERASE"/>
    <property type="match status" value="1"/>
</dbReference>
<evidence type="ECO:0000256" key="14">
    <source>
        <dbReference type="ARBA" id="ARBA00023098"/>
    </source>
</evidence>
<evidence type="ECO:0000256" key="19">
    <source>
        <dbReference type="SAM" id="Phobius"/>
    </source>
</evidence>
<keyword evidence="17" id="KW-1208">Phospholipid metabolism</keyword>
<dbReference type="PROSITE" id="PS01315">
    <property type="entry name" value="CDS"/>
    <property type="match status" value="1"/>
</dbReference>
<comment type="subcellular location">
    <subcellularLocation>
        <location evidence="2">Cell membrane</location>
        <topology evidence="2">Multi-pass membrane protein</topology>
    </subcellularLocation>
</comment>
<dbReference type="Proteomes" id="UP000017184">
    <property type="component" value="Chromosome"/>
</dbReference>
<accession>U5N4B6</accession>
<feature type="transmembrane region" description="Helical" evidence="19">
    <location>
        <begin position="179"/>
        <end position="200"/>
    </location>
</feature>
<evidence type="ECO:0000256" key="18">
    <source>
        <dbReference type="RuleBase" id="RU003938"/>
    </source>
</evidence>
<dbReference type="AlphaFoldDB" id="U5N4B6"/>
<evidence type="ECO:0000256" key="11">
    <source>
        <dbReference type="ARBA" id="ARBA00022692"/>
    </source>
</evidence>
<evidence type="ECO:0000256" key="13">
    <source>
        <dbReference type="ARBA" id="ARBA00022989"/>
    </source>
</evidence>
<keyword evidence="8" id="KW-1003">Cell membrane</keyword>
<reference evidence="20 21" key="1">
    <citation type="journal article" date="2013" name="Genome Biol.">
        <title>Genomic analysis reveals key aspects of prokaryotic symbiosis in the phototrophic consortium "Chlorochromatium aggregatum".</title>
        <authorList>
            <person name="Liu Z."/>
            <person name="Muller J."/>
            <person name="Li T."/>
            <person name="Alvey R.M."/>
            <person name="Vogl K."/>
            <person name="Frigaard N.U."/>
            <person name="Rockwell N.C."/>
            <person name="Boyd E.S."/>
            <person name="Tomsho L.P."/>
            <person name="Schuster S.C."/>
            <person name="Henke P."/>
            <person name="Rohde M."/>
            <person name="Overmann J."/>
            <person name="Bryant D.A."/>
        </authorList>
    </citation>
    <scope>NUCLEOTIDE SEQUENCE [LARGE SCALE GENOMIC DNA]</scope>
    <source>
        <strain evidence="20">CR</strain>
    </source>
</reference>
<comment type="pathway">
    <text evidence="3 18">Phospholipid metabolism; CDP-diacylglycerol biosynthesis; CDP-diacylglycerol from sn-glycerol 3-phosphate: step 3/3.</text>
</comment>
<organism evidence="20 21">
    <name type="scientific">Candidatus Symbiobacter mobilis CR</name>
    <dbReference type="NCBI Taxonomy" id="946483"/>
    <lineage>
        <taxon>Bacteria</taxon>
        <taxon>Pseudomonadati</taxon>
        <taxon>Pseudomonadota</taxon>
        <taxon>Betaproteobacteria</taxon>
        <taxon>Burkholderiales</taxon>
        <taxon>Comamonadaceae</taxon>
    </lineage>
</organism>
<evidence type="ECO:0000256" key="2">
    <source>
        <dbReference type="ARBA" id="ARBA00004651"/>
    </source>
</evidence>
<protein>
    <recommendedName>
        <fullName evidence="7 18">Phosphatidate cytidylyltransferase</fullName>
        <ecNumber evidence="6 18">2.7.7.41</ecNumber>
    </recommendedName>
</protein>
<dbReference type="GO" id="GO:0004605">
    <property type="term" value="F:phosphatidate cytidylyltransferase activity"/>
    <property type="evidence" value="ECO:0007669"/>
    <property type="project" value="UniProtKB-EC"/>
</dbReference>
<keyword evidence="12 18" id="KW-0548">Nucleotidyltransferase</keyword>
<dbReference type="eggNOG" id="COG0575">
    <property type="taxonomic scope" value="Bacteria"/>
</dbReference>
<evidence type="ECO:0000256" key="6">
    <source>
        <dbReference type="ARBA" id="ARBA00012487"/>
    </source>
</evidence>
<evidence type="ECO:0000256" key="15">
    <source>
        <dbReference type="ARBA" id="ARBA00023136"/>
    </source>
</evidence>
<dbReference type="InterPro" id="IPR000374">
    <property type="entry name" value="PC_trans"/>
</dbReference>
<evidence type="ECO:0000256" key="1">
    <source>
        <dbReference type="ARBA" id="ARBA00001698"/>
    </source>
</evidence>
<dbReference type="PATRIC" id="fig|946483.4.peg.29"/>
<dbReference type="UniPathway" id="UPA00557">
    <property type="reaction ID" value="UER00614"/>
</dbReference>
<comment type="catalytic activity">
    <reaction evidence="1 18">
        <text>a 1,2-diacyl-sn-glycero-3-phosphate + CTP + H(+) = a CDP-1,2-diacyl-sn-glycerol + diphosphate</text>
        <dbReference type="Rhea" id="RHEA:16229"/>
        <dbReference type="ChEBI" id="CHEBI:15378"/>
        <dbReference type="ChEBI" id="CHEBI:33019"/>
        <dbReference type="ChEBI" id="CHEBI:37563"/>
        <dbReference type="ChEBI" id="CHEBI:58332"/>
        <dbReference type="ChEBI" id="CHEBI:58608"/>
        <dbReference type="EC" id="2.7.7.41"/>
    </reaction>
</comment>
<dbReference type="EMBL" id="CP004885">
    <property type="protein sequence ID" value="AGX86167.1"/>
    <property type="molecule type" value="Genomic_DNA"/>
</dbReference>
<feature type="transmembrane region" description="Helical" evidence="19">
    <location>
        <begin position="30"/>
        <end position="47"/>
    </location>
</feature>
<feature type="transmembrane region" description="Helical" evidence="19">
    <location>
        <begin position="7"/>
        <end position="24"/>
    </location>
</feature>
<dbReference type="OrthoDB" id="9799199at2"/>
<feature type="transmembrane region" description="Helical" evidence="19">
    <location>
        <begin position="220"/>
        <end position="240"/>
    </location>
</feature>
<evidence type="ECO:0000256" key="16">
    <source>
        <dbReference type="ARBA" id="ARBA00023209"/>
    </source>
</evidence>
<evidence type="ECO:0000313" key="20">
    <source>
        <dbReference type="EMBL" id="AGX86167.1"/>
    </source>
</evidence>
<feature type="transmembrane region" description="Helical" evidence="19">
    <location>
        <begin position="138"/>
        <end position="158"/>
    </location>
</feature>
<evidence type="ECO:0000256" key="3">
    <source>
        <dbReference type="ARBA" id="ARBA00005119"/>
    </source>
</evidence>
<feature type="transmembrane region" description="Helical" evidence="19">
    <location>
        <begin position="80"/>
        <end position="100"/>
    </location>
</feature>
<name>U5N4B6_9BURK</name>
<proteinExistence type="inferred from homology"/>
<evidence type="ECO:0000256" key="8">
    <source>
        <dbReference type="ARBA" id="ARBA00022475"/>
    </source>
</evidence>
<evidence type="ECO:0000256" key="10">
    <source>
        <dbReference type="ARBA" id="ARBA00022679"/>
    </source>
</evidence>
<comment type="pathway">
    <text evidence="4">Lipid metabolism.</text>
</comment>
<keyword evidence="14" id="KW-0443">Lipid metabolism</keyword>
<sequence>MTALQQRVLTAAVLLALLLGALLYPHGWVFASVTLVLIAAAAWEWFRLNSATPYMAYVAGAICAMVCGALWTAGAHSIPLPGLWIGATAAWCLAGAVLLYRGVPLWAQIPAALRQIGGLLVLVCAWLAVIQAKERGTAFLLSALALAWVADTGAYFVGRAWGGRWFRTRLAPSISPGKTWEGFCGGLAVAFLLAYGWWAADTALASTTPSLYTIVGQHSPLLLVVVVPALTAWSVVGDLLESLVKRSANVKDSSALLPGHGGVLDRIDALLPTLPASMFLVHVCAN</sequence>
<keyword evidence="21" id="KW-1185">Reference proteome</keyword>